<evidence type="ECO:0000313" key="3">
    <source>
        <dbReference type="Proteomes" id="UP000006854"/>
    </source>
</evidence>
<keyword evidence="3" id="KW-1185">Reference proteome</keyword>
<feature type="region of interest" description="Disordered" evidence="1">
    <location>
        <begin position="1"/>
        <end position="31"/>
    </location>
</feature>
<name>F2R0U4_STRVP</name>
<dbReference type="Gene3D" id="3.40.50.1000">
    <property type="entry name" value="HAD superfamily/HAD-like"/>
    <property type="match status" value="1"/>
</dbReference>
<dbReference type="STRING" id="953739.SVEN_2175"/>
<dbReference type="AlphaFoldDB" id="F2R0U4"/>
<evidence type="ECO:0000313" key="2">
    <source>
        <dbReference type="EMBL" id="CCA55461.1"/>
    </source>
</evidence>
<dbReference type="PATRIC" id="fig|953739.5.peg.4331"/>
<dbReference type="eggNOG" id="COG0561">
    <property type="taxonomic scope" value="Bacteria"/>
</dbReference>
<organism evidence="2 3">
    <name type="scientific">Streptomyces venezuelae (strain ATCC 10712 / CBS 650.69 / DSM 40230 / JCM 4526 / NBRC 13096 / PD 04745)</name>
    <dbReference type="NCBI Taxonomy" id="953739"/>
    <lineage>
        <taxon>Bacteria</taxon>
        <taxon>Bacillati</taxon>
        <taxon>Actinomycetota</taxon>
        <taxon>Actinomycetes</taxon>
        <taxon>Kitasatosporales</taxon>
        <taxon>Streptomycetaceae</taxon>
        <taxon>Streptomyces</taxon>
    </lineage>
</organism>
<accession>F2R0U4</accession>
<reference evidence="2 3" key="1">
    <citation type="journal article" date="2011" name="BMC Genomics">
        <title>Genome-wide analysis of the role of GlnR in Streptomyces venezuelae provides new insights into global nitrogen regulation in actinomycetes.</title>
        <authorList>
            <person name="Pullan S.T."/>
            <person name="Bibb M.J."/>
            <person name="Merrick M."/>
        </authorList>
    </citation>
    <scope>NUCLEOTIDE SEQUENCE [LARGE SCALE GENOMIC DNA]</scope>
    <source>
        <strain evidence="2">ATCC 10712</strain>
    </source>
</reference>
<dbReference type="EMBL" id="FR845719">
    <property type="protein sequence ID" value="CCA55461.1"/>
    <property type="molecule type" value="Genomic_DNA"/>
</dbReference>
<protein>
    <recommendedName>
        <fullName evidence="4">HAD family hydrolase</fullName>
    </recommendedName>
</protein>
<feature type="compositionally biased region" description="Pro residues" evidence="1">
    <location>
        <begin position="8"/>
        <end position="28"/>
    </location>
</feature>
<dbReference type="InterPro" id="IPR036412">
    <property type="entry name" value="HAD-like_sf"/>
</dbReference>
<evidence type="ECO:0000256" key="1">
    <source>
        <dbReference type="SAM" id="MobiDB-lite"/>
    </source>
</evidence>
<proteinExistence type="predicted"/>
<sequence>MTTTTTPAPVPPPDPSAVPAPEPTPVRSPVPSAAPVAAPVLVASDLDRTLIYSSAALALGMPDTHAPRLLCVEIHESKPLSYMTEHAAGLLARLTDEAVFVPTTTRTRKQYQRIQLPGRAPTYAICANGGHILVDGVSDPDWHASVMRRIDDECAPLSEVRAYLTATTDLSWVRKHRVAEDLFAYLVVERERLPEEWTERFGAWAGERGWTVSLQGRKVYAVPKPLTKSAAVREVARRTGATLTLAAGDSLLDADLLLAADRAWRPGHGELADNDWTAPHLDVLAERGVAAGEEILRRFRAAV</sequence>
<gene>
    <name evidence="2" type="ordered locus">SVEN_2175</name>
</gene>
<dbReference type="KEGG" id="sve:SVEN_2175"/>
<dbReference type="Proteomes" id="UP000006854">
    <property type="component" value="Chromosome"/>
</dbReference>
<dbReference type="InterPro" id="IPR023214">
    <property type="entry name" value="HAD_sf"/>
</dbReference>
<evidence type="ECO:0008006" key="4">
    <source>
        <dbReference type="Google" id="ProtNLM"/>
    </source>
</evidence>
<dbReference type="SUPFAM" id="SSF56784">
    <property type="entry name" value="HAD-like"/>
    <property type="match status" value="1"/>
</dbReference>
<dbReference type="HOGENOM" id="CLU_083285_1_0_11"/>